<comment type="caution">
    <text evidence="4">The sequence shown here is derived from an EMBL/GenBank/DDBJ whole genome shotgun (WGS) entry which is preliminary data.</text>
</comment>
<dbReference type="RefSeq" id="WP_380905713.1">
    <property type="nucleotide sequence ID" value="NZ_JBHUEG010000012.1"/>
</dbReference>
<evidence type="ECO:0000313" key="5">
    <source>
        <dbReference type="Proteomes" id="UP001597545"/>
    </source>
</evidence>
<dbReference type="Gene3D" id="3.55.50.30">
    <property type="match status" value="1"/>
</dbReference>
<protein>
    <submittedName>
        <fullName evidence="4">FecR family protein</fullName>
    </submittedName>
</protein>
<evidence type="ECO:0000259" key="3">
    <source>
        <dbReference type="Pfam" id="PF16344"/>
    </source>
</evidence>
<accession>A0ABW5KNV3</accession>
<name>A0ABW5KNV3_9SPHI</name>
<evidence type="ECO:0000313" key="4">
    <source>
        <dbReference type="EMBL" id="MFD2549396.1"/>
    </source>
</evidence>
<dbReference type="PANTHER" id="PTHR30273:SF2">
    <property type="entry name" value="PROTEIN FECR"/>
    <property type="match status" value="1"/>
</dbReference>
<dbReference type="EMBL" id="JBHULR010000015">
    <property type="protein sequence ID" value="MFD2549396.1"/>
    <property type="molecule type" value="Genomic_DNA"/>
</dbReference>
<dbReference type="Gene3D" id="2.60.120.1440">
    <property type="match status" value="1"/>
</dbReference>
<dbReference type="Proteomes" id="UP001597545">
    <property type="component" value="Unassembled WGS sequence"/>
</dbReference>
<feature type="transmembrane region" description="Helical" evidence="1">
    <location>
        <begin position="83"/>
        <end position="103"/>
    </location>
</feature>
<dbReference type="InterPro" id="IPR012373">
    <property type="entry name" value="Ferrdict_sens_TM"/>
</dbReference>
<organism evidence="4 5">
    <name type="scientific">Sphingobacterium suaedae</name>
    <dbReference type="NCBI Taxonomy" id="1686402"/>
    <lineage>
        <taxon>Bacteria</taxon>
        <taxon>Pseudomonadati</taxon>
        <taxon>Bacteroidota</taxon>
        <taxon>Sphingobacteriia</taxon>
        <taxon>Sphingobacteriales</taxon>
        <taxon>Sphingobacteriaceae</taxon>
        <taxon>Sphingobacterium</taxon>
    </lineage>
</organism>
<evidence type="ECO:0000256" key="1">
    <source>
        <dbReference type="SAM" id="Phobius"/>
    </source>
</evidence>
<dbReference type="Pfam" id="PF04773">
    <property type="entry name" value="FecR"/>
    <property type="match status" value="1"/>
</dbReference>
<dbReference type="InterPro" id="IPR006860">
    <property type="entry name" value="FecR"/>
</dbReference>
<dbReference type="Pfam" id="PF16344">
    <property type="entry name" value="FecR_C"/>
    <property type="match status" value="1"/>
</dbReference>
<dbReference type="InterPro" id="IPR032508">
    <property type="entry name" value="FecR_C"/>
</dbReference>
<feature type="domain" description="Protein FecR C-terminal" evidence="3">
    <location>
        <begin position="278"/>
        <end position="347"/>
    </location>
</feature>
<gene>
    <name evidence="4" type="ORF">ACFSR5_17240</name>
</gene>
<reference evidence="5" key="1">
    <citation type="journal article" date="2019" name="Int. J. Syst. Evol. Microbiol.">
        <title>The Global Catalogue of Microorganisms (GCM) 10K type strain sequencing project: providing services to taxonomists for standard genome sequencing and annotation.</title>
        <authorList>
            <consortium name="The Broad Institute Genomics Platform"/>
            <consortium name="The Broad Institute Genome Sequencing Center for Infectious Disease"/>
            <person name="Wu L."/>
            <person name="Ma J."/>
        </authorList>
    </citation>
    <scope>NUCLEOTIDE SEQUENCE [LARGE SCALE GENOMIC DNA]</scope>
    <source>
        <strain evidence="5">KCTC 42662</strain>
    </source>
</reference>
<keyword evidence="5" id="KW-1185">Reference proteome</keyword>
<keyword evidence="1" id="KW-0812">Transmembrane</keyword>
<keyword evidence="1" id="KW-0472">Membrane</keyword>
<dbReference type="PANTHER" id="PTHR30273">
    <property type="entry name" value="PERIPLASMIC SIGNAL SENSOR AND SIGMA FACTOR ACTIVATOR FECR-RELATED"/>
    <property type="match status" value="1"/>
</dbReference>
<sequence>MKEQIGKQIADFWKGLLSKEQQQDLLGDIQIQEKEIQEDLKSVFGIERREDGLATDERYENLLKNIHAKMEVPEQKEQRTFRLTSWSIAAAALLAIALGFYTFSNQNEYNDLGVQDIAKISDTVQLINDQPKEQSAVLADGSTVILSPGSSLTYTKHYGESDRKIKLVGRGRFKVARDTSLPFVVWANGYTTTALGTDFTVDTRRPDQLDIHLLSGKIMVKAEPGAKVLMDNQYLSPGDKLHILTNTGSITLDKAKKKPSAVLKHICEPPARPADEVISFRDSPLDSVFQSIAHKKGVSISTNTVDLTGLTFTGEFQSSESTKSIIGIVCQMNGLRFTETAEGNIIIAKKVTELSAQTLEEHN</sequence>
<keyword evidence="1" id="KW-1133">Transmembrane helix</keyword>
<proteinExistence type="predicted"/>
<feature type="domain" description="FecR protein" evidence="2">
    <location>
        <begin position="134"/>
        <end position="218"/>
    </location>
</feature>
<evidence type="ECO:0000259" key="2">
    <source>
        <dbReference type="Pfam" id="PF04773"/>
    </source>
</evidence>